<feature type="region of interest" description="Disordered" evidence="1">
    <location>
        <begin position="1"/>
        <end position="23"/>
    </location>
</feature>
<dbReference type="AlphaFoldDB" id="A0A9B0WTY6"/>
<name>A0A9B0WTY6_CHRAS</name>
<proteinExistence type="predicted"/>
<protein>
    <submittedName>
        <fullName evidence="3">Uncharacterized protein C11orf24-like</fullName>
    </submittedName>
</protein>
<accession>A0A9B0WTY6</accession>
<dbReference type="Proteomes" id="UP000504623">
    <property type="component" value="Unplaced"/>
</dbReference>
<keyword evidence="2" id="KW-1185">Reference proteome</keyword>
<evidence type="ECO:0000256" key="1">
    <source>
        <dbReference type="SAM" id="MobiDB-lite"/>
    </source>
</evidence>
<feature type="compositionally biased region" description="Low complexity" evidence="1">
    <location>
        <begin position="192"/>
        <end position="242"/>
    </location>
</feature>
<sequence length="340" mass="35266">MASQSIKNSSPVGTVARVGNKTSERITTVMPPITRTKGAPVATTNSTAVMTETAERAAVGVATTVAPVTDVPTPSASMGPALSFPTSATRTVPTLDTRHPPPSTPHAHVPGSSSTSPGTTVVTMQALSDKTVATPNASGLVSTHSPSKPMTGNSTADLRPPTSLQVPNTTAQGPTPRASTGQPRATTAGRSTPTLLETTLKPTTIPSVSSVPTTTAATTKAHLKEPTANTAPAPHTSPAPTTQMQPNLTPLTQGPTELASTQTLGPMGTEVLFALQAYESYKKKDYTQVDYLINGMYADSETIWIAILSYKLIHQMLEYANLDPGGLLATEIYNSKPQGD</sequence>
<dbReference type="GeneID" id="102840479"/>
<reference evidence="3" key="1">
    <citation type="submission" date="2025-08" db="UniProtKB">
        <authorList>
            <consortium name="RefSeq"/>
        </authorList>
    </citation>
    <scope>IDENTIFICATION</scope>
    <source>
        <tissue evidence="3">Spleen</tissue>
    </source>
</reference>
<feature type="compositionally biased region" description="Polar residues" evidence="1">
    <location>
        <begin position="243"/>
        <end position="257"/>
    </location>
</feature>
<evidence type="ECO:0000313" key="3">
    <source>
        <dbReference type="RefSeq" id="XP_006867826.1"/>
    </source>
</evidence>
<feature type="compositionally biased region" description="Polar residues" evidence="1">
    <location>
        <begin position="135"/>
        <end position="191"/>
    </location>
</feature>
<feature type="compositionally biased region" description="Low complexity" evidence="1">
    <location>
        <begin position="109"/>
        <end position="119"/>
    </location>
</feature>
<feature type="compositionally biased region" description="Polar residues" evidence="1">
    <location>
        <begin position="1"/>
        <end position="12"/>
    </location>
</feature>
<evidence type="ECO:0000313" key="2">
    <source>
        <dbReference type="Proteomes" id="UP000504623"/>
    </source>
</evidence>
<organism evidence="2 3">
    <name type="scientific">Chrysochloris asiatica</name>
    <name type="common">Cape golden mole</name>
    <dbReference type="NCBI Taxonomy" id="185453"/>
    <lineage>
        <taxon>Eukaryota</taxon>
        <taxon>Metazoa</taxon>
        <taxon>Chordata</taxon>
        <taxon>Craniata</taxon>
        <taxon>Vertebrata</taxon>
        <taxon>Euteleostomi</taxon>
        <taxon>Mammalia</taxon>
        <taxon>Eutheria</taxon>
        <taxon>Afrotheria</taxon>
        <taxon>Chrysochloridae</taxon>
        <taxon>Chrysochlorinae</taxon>
        <taxon>Chrysochloris</taxon>
    </lineage>
</organism>
<dbReference type="OrthoDB" id="10071013at2759"/>
<dbReference type="RefSeq" id="XP_006867826.1">
    <property type="nucleotide sequence ID" value="XM_006867764.1"/>
</dbReference>
<feature type="compositionally biased region" description="Polar residues" evidence="1">
    <location>
        <begin position="84"/>
        <end position="94"/>
    </location>
</feature>
<gene>
    <name evidence="3" type="primary">LOC102840479</name>
</gene>
<feature type="region of interest" description="Disordered" evidence="1">
    <location>
        <begin position="72"/>
        <end position="119"/>
    </location>
</feature>
<dbReference type="Pfam" id="PF17823">
    <property type="entry name" value="DUF5585"/>
    <property type="match status" value="2"/>
</dbReference>
<dbReference type="InterPro" id="IPR041056">
    <property type="entry name" value="DUF5585"/>
</dbReference>
<feature type="region of interest" description="Disordered" evidence="1">
    <location>
        <begin position="135"/>
        <end position="257"/>
    </location>
</feature>